<proteinExistence type="inferred from homology"/>
<dbReference type="RefSeq" id="WP_152577010.1">
    <property type="nucleotide sequence ID" value="NZ_JAATJI010000001.1"/>
</dbReference>
<dbReference type="Proteomes" id="UP000481327">
    <property type="component" value="Unassembled WGS sequence"/>
</dbReference>
<comment type="similarity">
    <text evidence="1">Belongs to the pseudouridine synthase RluA family.</text>
</comment>
<evidence type="ECO:0000259" key="3">
    <source>
        <dbReference type="Pfam" id="PF00849"/>
    </source>
</evidence>
<gene>
    <name evidence="4" type="ORF">F3168_00350</name>
</gene>
<dbReference type="CDD" id="cd02869">
    <property type="entry name" value="PseudoU_synth_RluA_like"/>
    <property type="match status" value="1"/>
</dbReference>
<dbReference type="OrthoDB" id="9807829at2"/>
<keyword evidence="2" id="KW-0413">Isomerase</keyword>
<dbReference type="GO" id="GO:0000455">
    <property type="term" value="P:enzyme-directed rRNA pseudouridine synthesis"/>
    <property type="evidence" value="ECO:0007669"/>
    <property type="project" value="TreeGrafter"/>
</dbReference>
<dbReference type="AlphaFoldDB" id="A0A7C9GMU4"/>
<dbReference type="PANTHER" id="PTHR21600">
    <property type="entry name" value="MITOCHONDRIAL RNA PSEUDOURIDINE SYNTHASE"/>
    <property type="match status" value="1"/>
</dbReference>
<reference evidence="4 5" key="1">
    <citation type="submission" date="2019-09" db="EMBL/GenBank/DDBJ databases">
        <title>Polymorphobacter sp. isolated from a lake in China.</title>
        <authorList>
            <person name="Liu Z."/>
        </authorList>
    </citation>
    <scope>NUCLEOTIDE SEQUENCE [LARGE SCALE GENOMIC DNA]</scope>
    <source>
        <strain evidence="4 5">D40P</strain>
    </source>
</reference>
<dbReference type="SUPFAM" id="SSF55120">
    <property type="entry name" value="Pseudouridine synthase"/>
    <property type="match status" value="1"/>
</dbReference>
<name>A0A7C9GMU4_9SPHN</name>
<dbReference type="PANTHER" id="PTHR21600:SF44">
    <property type="entry name" value="RIBOSOMAL LARGE SUBUNIT PSEUDOURIDINE SYNTHASE D"/>
    <property type="match status" value="1"/>
</dbReference>
<evidence type="ECO:0000256" key="1">
    <source>
        <dbReference type="ARBA" id="ARBA00010876"/>
    </source>
</evidence>
<comment type="caution">
    <text evidence="4">The sequence shown here is derived from an EMBL/GenBank/DDBJ whole genome shotgun (WGS) entry which is preliminary data.</text>
</comment>
<dbReference type="InterPro" id="IPR006145">
    <property type="entry name" value="PsdUridine_synth_RsuA/RluA"/>
</dbReference>
<dbReference type="PROSITE" id="PS01129">
    <property type="entry name" value="PSI_RLU"/>
    <property type="match status" value="1"/>
</dbReference>
<dbReference type="InterPro" id="IPR050188">
    <property type="entry name" value="RluA_PseudoU_synthase"/>
</dbReference>
<sequence length="224" mass="24371">MPIDGVKFALLYRDTHVLLIDKPAGLAVHPGPRTPDSLEDFLPILAFGNHRLPVIAHRLDRDTSGCLVLARHPKAVRRVAALFEAGAIGKVYWAVLDTLPESDAGTVDAPLLKISSAEAGWRMVIDKRGKRAVTHWRVIDRAARLIEFRPETGRTHQLRVHAASLGHPIMGDPVYGDGKGPMRLHARSITLPYDEAHPLAVTAALPGDWPSQALFSPANAATLP</sequence>
<protein>
    <submittedName>
        <fullName evidence="4">RNA pseudouridine synthase</fullName>
    </submittedName>
</protein>
<dbReference type="Pfam" id="PF00849">
    <property type="entry name" value="PseudoU_synth_2"/>
    <property type="match status" value="1"/>
</dbReference>
<dbReference type="GO" id="GO:0003723">
    <property type="term" value="F:RNA binding"/>
    <property type="evidence" value="ECO:0007669"/>
    <property type="project" value="InterPro"/>
</dbReference>
<evidence type="ECO:0000313" key="5">
    <source>
        <dbReference type="Proteomes" id="UP000481327"/>
    </source>
</evidence>
<dbReference type="InterPro" id="IPR020103">
    <property type="entry name" value="PsdUridine_synth_cat_dom_sf"/>
</dbReference>
<evidence type="ECO:0000256" key="2">
    <source>
        <dbReference type="ARBA" id="ARBA00023235"/>
    </source>
</evidence>
<dbReference type="GO" id="GO:0140098">
    <property type="term" value="F:catalytic activity, acting on RNA"/>
    <property type="evidence" value="ECO:0007669"/>
    <property type="project" value="UniProtKB-ARBA"/>
</dbReference>
<accession>A0A7C9GMU4</accession>
<organism evidence="4 5">
    <name type="scientific">Sandarakinorhabdus fusca</name>
    <dbReference type="NCBI Taxonomy" id="1439888"/>
    <lineage>
        <taxon>Bacteria</taxon>
        <taxon>Pseudomonadati</taxon>
        <taxon>Pseudomonadota</taxon>
        <taxon>Alphaproteobacteria</taxon>
        <taxon>Sphingomonadales</taxon>
        <taxon>Sphingosinicellaceae</taxon>
        <taxon>Sandarakinorhabdus</taxon>
    </lineage>
</organism>
<dbReference type="EMBL" id="WIOL01000001">
    <property type="protein sequence ID" value="MQT15716.1"/>
    <property type="molecule type" value="Genomic_DNA"/>
</dbReference>
<keyword evidence="5" id="KW-1185">Reference proteome</keyword>
<dbReference type="GO" id="GO:0009982">
    <property type="term" value="F:pseudouridine synthase activity"/>
    <property type="evidence" value="ECO:0007669"/>
    <property type="project" value="InterPro"/>
</dbReference>
<evidence type="ECO:0000313" key="4">
    <source>
        <dbReference type="EMBL" id="MQT15716.1"/>
    </source>
</evidence>
<dbReference type="Gene3D" id="3.30.2350.10">
    <property type="entry name" value="Pseudouridine synthase"/>
    <property type="match status" value="1"/>
</dbReference>
<feature type="domain" description="Pseudouridine synthase RsuA/RluA-like" evidence="3">
    <location>
        <begin position="16"/>
        <end position="164"/>
    </location>
</feature>
<dbReference type="InterPro" id="IPR006224">
    <property type="entry name" value="PsdUridine_synth_RluA-like_CS"/>
</dbReference>